<feature type="domain" description="HTH luxR-type" evidence="4">
    <location>
        <begin position="132"/>
        <end position="193"/>
    </location>
</feature>
<dbReference type="InterPro" id="IPR000792">
    <property type="entry name" value="Tscrpt_reg_LuxR_C"/>
</dbReference>
<evidence type="ECO:0000313" key="5">
    <source>
        <dbReference type="EMBL" id="SNY89564.1"/>
    </source>
</evidence>
<evidence type="ECO:0000256" key="1">
    <source>
        <dbReference type="ARBA" id="ARBA00023015"/>
    </source>
</evidence>
<proteinExistence type="predicted"/>
<name>A0A285LX95_9NOCA</name>
<organism evidence="5 6">
    <name type="scientific">Nocardia amikacinitolerans</name>
    <dbReference type="NCBI Taxonomy" id="756689"/>
    <lineage>
        <taxon>Bacteria</taxon>
        <taxon>Bacillati</taxon>
        <taxon>Actinomycetota</taxon>
        <taxon>Actinomycetes</taxon>
        <taxon>Mycobacteriales</taxon>
        <taxon>Nocardiaceae</taxon>
        <taxon>Nocardia</taxon>
    </lineage>
</organism>
<dbReference type="PANTHER" id="PTHR44688">
    <property type="entry name" value="DNA-BINDING TRANSCRIPTIONAL ACTIVATOR DEVR_DOSR"/>
    <property type="match status" value="1"/>
</dbReference>
<dbReference type="Proteomes" id="UP000219565">
    <property type="component" value="Unassembled WGS sequence"/>
</dbReference>
<keyword evidence="6" id="KW-1185">Reference proteome</keyword>
<dbReference type="Pfam" id="PF00196">
    <property type="entry name" value="GerE"/>
    <property type="match status" value="1"/>
</dbReference>
<evidence type="ECO:0000259" key="4">
    <source>
        <dbReference type="PROSITE" id="PS50043"/>
    </source>
</evidence>
<dbReference type="AlphaFoldDB" id="A0A285LX95"/>
<dbReference type="EMBL" id="OBEG01000009">
    <property type="protein sequence ID" value="SNY89564.1"/>
    <property type="molecule type" value="Genomic_DNA"/>
</dbReference>
<dbReference type="InterPro" id="IPR036388">
    <property type="entry name" value="WH-like_DNA-bd_sf"/>
</dbReference>
<keyword evidence="1" id="KW-0805">Transcription regulation</keyword>
<dbReference type="CDD" id="cd06170">
    <property type="entry name" value="LuxR_C_like"/>
    <property type="match status" value="1"/>
</dbReference>
<dbReference type="GO" id="GO:0006355">
    <property type="term" value="P:regulation of DNA-templated transcription"/>
    <property type="evidence" value="ECO:0007669"/>
    <property type="project" value="InterPro"/>
</dbReference>
<sequence>MLPDLVEAAVRTNDAGTAEQALKRLAERAGASETPWAMGVLARSRALLADDFAAEELYLEALSLLERTPLTTEVARTRLLYGEWLRRRRRRRDARHQLHTAHELFLDMGATAFAERARTELAGAGERARERTPSSSYDLTPRELQVAHLAATGITNQQIAAELFLSTATVEYHLRKIFRKLGITSRRQLPDRM</sequence>
<dbReference type="SMART" id="SM00421">
    <property type="entry name" value="HTH_LUXR"/>
    <property type="match status" value="1"/>
</dbReference>
<accession>A0A285LX95</accession>
<evidence type="ECO:0000313" key="6">
    <source>
        <dbReference type="Proteomes" id="UP000219565"/>
    </source>
</evidence>
<protein>
    <submittedName>
        <fullName evidence="5">Regulatory protein, luxR family</fullName>
    </submittedName>
</protein>
<dbReference type="GO" id="GO:0003677">
    <property type="term" value="F:DNA binding"/>
    <property type="evidence" value="ECO:0007669"/>
    <property type="project" value="UniProtKB-KW"/>
</dbReference>
<evidence type="ECO:0000256" key="3">
    <source>
        <dbReference type="ARBA" id="ARBA00023163"/>
    </source>
</evidence>
<dbReference type="PANTHER" id="PTHR44688:SF16">
    <property type="entry name" value="DNA-BINDING TRANSCRIPTIONAL ACTIVATOR DEVR_DOSR"/>
    <property type="match status" value="1"/>
</dbReference>
<keyword evidence="3" id="KW-0804">Transcription</keyword>
<dbReference type="Gene3D" id="1.10.10.10">
    <property type="entry name" value="Winged helix-like DNA-binding domain superfamily/Winged helix DNA-binding domain"/>
    <property type="match status" value="1"/>
</dbReference>
<gene>
    <name evidence="5" type="ORF">SAMN04244553_6583</name>
</gene>
<keyword evidence="2" id="KW-0238">DNA-binding</keyword>
<reference evidence="6" key="1">
    <citation type="submission" date="2017-09" db="EMBL/GenBank/DDBJ databases">
        <authorList>
            <person name="Varghese N."/>
            <person name="Submissions S."/>
        </authorList>
    </citation>
    <scope>NUCLEOTIDE SEQUENCE [LARGE SCALE GENOMIC DNA]</scope>
    <source>
        <strain evidence="6">DSM 45537</strain>
    </source>
</reference>
<dbReference type="SUPFAM" id="SSF46894">
    <property type="entry name" value="C-terminal effector domain of the bipartite response regulators"/>
    <property type="match status" value="1"/>
</dbReference>
<dbReference type="PRINTS" id="PR00038">
    <property type="entry name" value="HTHLUXR"/>
</dbReference>
<evidence type="ECO:0000256" key="2">
    <source>
        <dbReference type="ARBA" id="ARBA00023125"/>
    </source>
</evidence>
<dbReference type="PROSITE" id="PS50043">
    <property type="entry name" value="HTH_LUXR_2"/>
    <property type="match status" value="1"/>
</dbReference>
<dbReference type="InterPro" id="IPR016032">
    <property type="entry name" value="Sig_transdc_resp-reg_C-effctor"/>
</dbReference>